<feature type="transmembrane region" description="Helical" evidence="1">
    <location>
        <begin position="13"/>
        <end position="37"/>
    </location>
</feature>
<keyword evidence="1" id="KW-0472">Membrane</keyword>
<sequence>MKNNKIETKALSLFNYIILGSILFWFYMLRHILTYFIELLRLMLHTINLSEVSLETKCMIVLTFVLIGVSSDLIKEKNNNSMNNDDILARRMAQALVVGLVVIYINLHTM</sequence>
<keyword evidence="1" id="KW-1133">Transmembrane helix</keyword>
<proteinExistence type="predicted"/>
<dbReference type="AlphaFoldDB" id="A0A140B456"/>
<feature type="transmembrane region" description="Helical" evidence="1">
    <location>
        <begin position="87"/>
        <end position="107"/>
    </location>
</feature>
<organism evidence="2">
    <name type="scientific">Clostridium botulinum</name>
    <dbReference type="NCBI Taxonomy" id="1491"/>
    <lineage>
        <taxon>Bacteria</taxon>
        <taxon>Bacillati</taxon>
        <taxon>Bacillota</taxon>
        <taxon>Clostridia</taxon>
        <taxon>Eubacteriales</taxon>
        <taxon>Clostridiaceae</taxon>
        <taxon>Clostridium</taxon>
    </lineage>
</organism>
<evidence type="ECO:0000256" key="1">
    <source>
        <dbReference type="SAM" id="Phobius"/>
    </source>
</evidence>
<name>A0A140B456_CLOBO</name>
<geneLocation type="plasmid" evidence="2">
    <name>pGA0702E1CS</name>
</geneLocation>
<evidence type="ECO:0000313" key="2">
    <source>
        <dbReference type="EMBL" id="ALP69021.1"/>
    </source>
</evidence>
<reference evidence="2" key="1">
    <citation type="journal article" date="2016" name="Genome Biol. Evol.">
        <title>Evolution of chromosomal Clostridium botulinum type E neurotoxin gene clusters: evidence provided by their rare plasmid borne counterparts.</title>
        <authorList>
            <person name="Carter A.T."/>
            <person name="Austin J.W."/>
            <person name="Weedmark K.A."/>
            <person name="Peck M.W."/>
        </authorList>
    </citation>
    <scope>NUCLEOTIDE SEQUENCE</scope>
    <source>
        <strain evidence="2">GA0702E1CS</strain>
        <plasmid evidence="2">pGA0702E1CS</plasmid>
    </source>
</reference>
<feature type="transmembrane region" description="Helical" evidence="1">
    <location>
        <begin position="58"/>
        <end position="75"/>
    </location>
</feature>
<keyword evidence="2" id="KW-0614">Plasmid</keyword>
<accession>A0A140B456</accession>
<keyword evidence="1" id="KW-0812">Transmembrane</keyword>
<dbReference type="EMBL" id="KT901798">
    <property type="protein sequence ID" value="ALP69021.1"/>
    <property type="molecule type" value="Genomic_DNA"/>
</dbReference>
<protein>
    <submittedName>
        <fullName evidence="2">Uncharacterized protein</fullName>
    </submittedName>
</protein>